<keyword evidence="3" id="KW-1185">Reference proteome</keyword>
<protein>
    <submittedName>
        <fullName evidence="2">Uncharacterized protein</fullName>
    </submittedName>
</protein>
<sequence>MAEYNPIFEKIFDRVGEPGDEIIAYIAYGLYKQRKRDFLISRRKELGGPVPQEELEIFHRTYDDGQIQLVWDAANESLATFAVNYADEEKKTAVREALSDALKGRFWKQVGMTAAANFVFAVGIIAIYFMLRFIGFDLLDRLRALDRMFQGG</sequence>
<dbReference type="EMBL" id="CP058214">
    <property type="protein sequence ID" value="QPC43882.1"/>
    <property type="molecule type" value="Genomic_DNA"/>
</dbReference>
<dbReference type="Proteomes" id="UP000593594">
    <property type="component" value="Chromosome"/>
</dbReference>
<dbReference type="RefSeq" id="WP_213161245.1">
    <property type="nucleotide sequence ID" value="NZ_CP058214.1"/>
</dbReference>
<dbReference type="AlphaFoldDB" id="A0A7S8C5S5"/>
<evidence type="ECO:0000313" key="2">
    <source>
        <dbReference type="EMBL" id="QPC43882.1"/>
    </source>
</evidence>
<evidence type="ECO:0000313" key="3">
    <source>
        <dbReference type="Proteomes" id="UP000593594"/>
    </source>
</evidence>
<organism evidence="2 3">
    <name type="scientific">Kaustia mangrovi</name>
    <dbReference type="NCBI Taxonomy" id="2593653"/>
    <lineage>
        <taxon>Bacteria</taxon>
        <taxon>Pseudomonadati</taxon>
        <taxon>Pseudomonadota</taxon>
        <taxon>Alphaproteobacteria</taxon>
        <taxon>Hyphomicrobiales</taxon>
        <taxon>Parvibaculaceae</taxon>
        <taxon>Kaustia</taxon>
    </lineage>
</organism>
<dbReference type="KEGG" id="kmn:HW532_15010"/>
<proteinExistence type="predicted"/>
<keyword evidence="1" id="KW-0812">Transmembrane</keyword>
<evidence type="ECO:0000256" key="1">
    <source>
        <dbReference type="SAM" id="Phobius"/>
    </source>
</evidence>
<gene>
    <name evidence="2" type="ORF">HW532_15010</name>
</gene>
<feature type="transmembrane region" description="Helical" evidence="1">
    <location>
        <begin position="110"/>
        <end position="131"/>
    </location>
</feature>
<accession>A0A7S8C5S5</accession>
<reference evidence="2 3" key="1">
    <citation type="submission" date="2020-06" db="EMBL/GenBank/DDBJ databases">
        <title>Genome sequence of 2 isolates from Red Sea Mangroves.</title>
        <authorList>
            <person name="Sefrji F."/>
            <person name="Michoud G."/>
            <person name="Merlino G."/>
            <person name="Daffonchio D."/>
        </authorList>
    </citation>
    <scope>NUCLEOTIDE SEQUENCE [LARGE SCALE GENOMIC DNA]</scope>
    <source>
        <strain evidence="2 3">R1DC25</strain>
    </source>
</reference>
<keyword evidence="1" id="KW-0472">Membrane</keyword>
<name>A0A7S8C5S5_9HYPH</name>
<keyword evidence="1" id="KW-1133">Transmembrane helix</keyword>